<proteinExistence type="inferred from homology"/>
<dbReference type="Gene3D" id="1.25.40.20">
    <property type="entry name" value="Ankyrin repeat-containing domain"/>
    <property type="match status" value="1"/>
</dbReference>
<dbReference type="EMBL" id="SKCS01000076">
    <property type="protein sequence ID" value="TNN18435.1"/>
    <property type="molecule type" value="Genomic_DNA"/>
</dbReference>
<sequence length="662" mass="73968">MTTNARSRLLRAFENFGGRVSSEQILKFIKDDELLSQETRYSIKNLIASIAVVEHDSDKRYLVLKDLVRDKENLAYNKTCQSTQTSTSKSSESENAPKSVTLPPQGSQQTKSLALHNSPPLIPHLIPTTTIPTPTTSSNDTTVRSPVYSTFTNNETRLWWMAVINCRLADMSRLLGLNPKLANWSSALHYAAKFGNLNCMKLLITQYHANVNARSRGRTPLHVAVAHSQRVIIRALIEDFKADRTLMDFSGYFPYMLLEDNLRTEYEPLLTHGRLQRIHTALKVFKTSNASHDPSINSKVVSNKKGVAHIDSVGEFKRPTIFPVLSRRFENFKRPVVIQQQTYLNRTSTLKPINQNSDYSTLRRPSVFEGILKTAADAAQNWNNNKNNNDTPNGKLSSSESSEEQNNDNPNFSKPLSTSETLTSSTDPHRRLVQRLDSMISLRRGQNSLSTLANDNRVAEIGTFDSSCSLDNCDNFSTVNCHNRKSNTLDYHRFPLPMGHSSKNSSQPTTDPYTLKLLLSLLPPLSSTSSLSSSLKTGDGSFDESKSKKHHTFTSFHKHLNRKLHRSLSNSSSATSSSVTAIHAKQHRSCKRSHEFYSLPHRYHSSSASSFLNGGSGEEGYHKSLSATALLAETDVRQLLTSKVTTVIKRKASTVSQHSNLS</sequence>
<reference evidence="6 7" key="1">
    <citation type="submission" date="2019-03" db="EMBL/GenBank/DDBJ databases">
        <title>An improved genome assembly of the fluke Schistosoma japonicum.</title>
        <authorList>
            <person name="Hu W."/>
            <person name="Luo F."/>
            <person name="Yin M."/>
            <person name="Mo X."/>
            <person name="Sun C."/>
            <person name="Wu Q."/>
            <person name="Zhu B."/>
            <person name="Xiang M."/>
            <person name="Wang J."/>
            <person name="Wang Y."/>
            <person name="Zhang T."/>
            <person name="Xu B."/>
            <person name="Zheng H."/>
            <person name="Feng Z."/>
        </authorList>
    </citation>
    <scope>NUCLEOTIDE SEQUENCE [LARGE SCALE GENOMIC DNA]</scope>
    <source>
        <strain evidence="6">HuSjv2</strain>
        <tissue evidence="6">Worms</tissue>
    </source>
</reference>
<name>A0A4Z2DPI6_SCHJA</name>
<accession>A0A4Z2DPI6</accession>
<evidence type="ECO:0000313" key="7">
    <source>
        <dbReference type="Proteomes" id="UP000311919"/>
    </source>
</evidence>
<comment type="similarity">
    <text evidence="3">Belongs to the SOWAH family.</text>
</comment>
<keyword evidence="2 4" id="KW-0040">ANK repeat</keyword>
<dbReference type="Proteomes" id="UP000311919">
    <property type="component" value="Unassembled WGS sequence"/>
</dbReference>
<dbReference type="OrthoDB" id="60433at2759"/>
<dbReference type="SUPFAM" id="SSF48403">
    <property type="entry name" value="Ankyrin repeat"/>
    <property type="match status" value="1"/>
</dbReference>
<evidence type="ECO:0000313" key="6">
    <source>
        <dbReference type="EMBL" id="TNN18435.1"/>
    </source>
</evidence>
<dbReference type="PANTHER" id="PTHR14491:SF7">
    <property type="entry name" value="SOSONDOWAH, ISOFORM G"/>
    <property type="match status" value="1"/>
</dbReference>
<feature type="region of interest" description="Disordered" evidence="5">
    <location>
        <begin position="526"/>
        <end position="547"/>
    </location>
</feature>
<dbReference type="Pfam" id="PF12796">
    <property type="entry name" value="Ank_2"/>
    <property type="match status" value="1"/>
</dbReference>
<dbReference type="InterPro" id="IPR002110">
    <property type="entry name" value="Ankyrin_rpt"/>
</dbReference>
<dbReference type="AlphaFoldDB" id="A0A4Z2DPI6"/>
<evidence type="ECO:0000256" key="4">
    <source>
        <dbReference type="PROSITE-ProRule" id="PRU00023"/>
    </source>
</evidence>
<evidence type="ECO:0000256" key="5">
    <source>
        <dbReference type="SAM" id="MobiDB-lite"/>
    </source>
</evidence>
<dbReference type="PANTHER" id="PTHR14491">
    <property type="entry name" value="SOSONDOWAH, ISOFORM G"/>
    <property type="match status" value="1"/>
</dbReference>
<feature type="region of interest" description="Disordered" evidence="5">
    <location>
        <begin position="79"/>
        <end position="114"/>
    </location>
</feature>
<feature type="compositionally biased region" description="Low complexity" evidence="5">
    <location>
        <begin position="526"/>
        <end position="536"/>
    </location>
</feature>
<feature type="region of interest" description="Disordered" evidence="5">
    <location>
        <begin position="381"/>
        <end position="430"/>
    </location>
</feature>
<evidence type="ECO:0000256" key="3">
    <source>
        <dbReference type="ARBA" id="ARBA00038122"/>
    </source>
</evidence>
<feature type="compositionally biased region" description="Low complexity" evidence="5">
    <location>
        <begin position="79"/>
        <end position="94"/>
    </location>
</feature>
<feature type="repeat" description="ANK" evidence="4">
    <location>
        <begin position="183"/>
        <end position="216"/>
    </location>
</feature>
<organism evidence="6 7">
    <name type="scientific">Schistosoma japonicum</name>
    <name type="common">Blood fluke</name>
    <dbReference type="NCBI Taxonomy" id="6182"/>
    <lineage>
        <taxon>Eukaryota</taxon>
        <taxon>Metazoa</taxon>
        <taxon>Spiralia</taxon>
        <taxon>Lophotrochozoa</taxon>
        <taxon>Platyhelminthes</taxon>
        <taxon>Trematoda</taxon>
        <taxon>Digenea</taxon>
        <taxon>Strigeidida</taxon>
        <taxon>Schistosomatoidea</taxon>
        <taxon>Schistosomatidae</taxon>
        <taxon>Schistosoma</taxon>
    </lineage>
</organism>
<keyword evidence="7" id="KW-1185">Reference proteome</keyword>
<dbReference type="SMART" id="SM00248">
    <property type="entry name" value="ANK"/>
    <property type="match status" value="2"/>
</dbReference>
<keyword evidence="1" id="KW-0677">Repeat</keyword>
<feature type="compositionally biased region" description="Polar residues" evidence="5">
    <location>
        <begin position="96"/>
        <end position="112"/>
    </location>
</feature>
<dbReference type="STRING" id="6182.A0A4Z2DPI6"/>
<protein>
    <submittedName>
        <fullName evidence="6">Ankyrin repeat domain-containing SOWAHB-like isoform X4</fullName>
    </submittedName>
</protein>
<dbReference type="PROSITE" id="PS50297">
    <property type="entry name" value="ANK_REP_REGION"/>
    <property type="match status" value="1"/>
</dbReference>
<gene>
    <name evidence="6" type="ORF">EWB00_010227</name>
</gene>
<feature type="compositionally biased region" description="Low complexity" evidence="5">
    <location>
        <begin position="416"/>
        <end position="426"/>
    </location>
</feature>
<evidence type="ECO:0000256" key="2">
    <source>
        <dbReference type="ARBA" id="ARBA00023043"/>
    </source>
</evidence>
<evidence type="ECO:0000256" key="1">
    <source>
        <dbReference type="ARBA" id="ARBA00022737"/>
    </source>
</evidence>
<feature type="repeat" description="ANK" evidence="4">
    <location>
        <begin position="216"/>
        <end position="238"/>
    </location>
</feature>
<dbReference type="InterPro" id="IPR036770">
    <property type="entry name" value="Ankyrin_rpt-contain_sf"/>
</dbReference>
<dbReference type="PROSITE" id="PS50088">
    <property type="entry name" value="ANK_REPEAT"/>
    <property type="match status" value="2"/>
</dbReference>
<comment type="caution">
    <text evidence="6">The sequence shown here is derived from an EMBL/GenBank/DDBJ whole genome shotgun (WGS) entry which is preliminary data.</text>
</comment>